<accession>A0A7W7I7J1</accession>
<dbReference type="Proteomes" id="UP000549343">
    <property type="component" value="Unassembled WGS sequence"/>
</dbReference>
<comment type="caution">
    <text evidence="1">The sequence shown here is derived from an EMBL/GenBank/DDBJ whole genome shotgun (WGS) entry which is preliminary data.</text>
</comment>
<sequence length="180" mass="19567">MTPTERPASEERGAQLSSKVVSLVGPGAEGAVRRLALDALTDRKGRASELVIARPDAWRLFGIDIGTLQEEKIPGLTLTEDAQQTRTYPGTQRPLPRILITCDDGSEAVRELPPRGQSQLTVLSLSPSTEVSTEVSADGVLTPHRAAPPLPDRLPLLSRPDAFNRLMSMPTISRRRETQV</sequence>
<evidence type="ECO:0000313" key="1">
    <source>
        <dbReference type="EMBL" id="MBB4771885.1"/>
    </source>
</evidence>
<organism evidence="1 2">
    <name type="scientific">Actinomadura livida</name>
    <dbReference type="NCBI Taxonomy" id="79909"/>
    <lineage>
        <taxon>Bacteria</taxon>
        <taxon>Bacillati</taxon>
        <taxon>Actinomycetota</taxon>
        <taxon>Actinomycetes</taxon>
        <taxon>Streptosporangiales</taxon>
        <taxon>Thermomonosporaceae</taxon>
        <taxon>Actinomadura</taxon>
    </lineage>
</organism>
<dbReference type="AlphaFoldDB" id="A0A7W7I7J1"/>
<reference evidence="1 2" key="1">
    <citation type="submission" date="2020-08" db="EMBL/GenBank/DDBJ databases">
        <title>Sequencing the genomes of 1000 actinobacteria strains.</title>
        <authorList>
            <person name="Klenk H.-P."/>
        </authorList>
    </citation>
    <scope>NUCLEOTIDE SEQUENCE [LARGE SCALE GENOMIC DNA]</scope>
    <source>
        <strain evidence="1 2">DSM 44772</strain>
    </source>
</reference>
<gene>
    <name evidence="1" type="ORF">F4557_000303</name>
</gene>
<dbReference type="RefSeq" id="WP_184878772.1">
    <property type="nucleotide sequence ID" value="NZ_BAAAHD010000001.1"/>
</dbReference>
<name>A0A7W7I7J1_9ACTN</name>
<evidence type="ECO:0000313" key="2">
    <source>
        <dbReference type="Proteomes" id="UP000549343"/>
    </source>
</evidence>
<dbReference type="EMBL" id="JACHMV010000001">
    <property type="protein sequence ID" value="MBB4771885.1"/>
    <property type="molecule type" value="Genomic_DNA"/>
</dbReference>
<protein>
    <submittedName>
        <fullName evidence="1">Uncharacterized protein</fullName>
    </submittedName>
</protein>
<proteinExistence type="predicted"/>